<dbReference type="GO" id="GO:0003723">
    <property type="term" value="F:RNA binding"/>
    <property type="evidence" value="ECO:0007669"/>
    <property type="project" value="InterPro"/>
</dbReference>
<sequence length="110" mass="12840">MKVHLIKRQTIEDFVKANAQSRRSLEDWLEKVRYAGWNLPEDMQDTFGSADLLGNGSNRVVFDIAGNNYRMICKYVFGEKQVHLFVCWIGSHAAYDKLCKKNEQYTVNIY</sequence>
<gene>
    <name evidence="1" type="ORF">FSB75_04895</name>
</gene>
<keyword evidence="2" id="KW-1185">Reference proteome</keyword>
<dbReference type="InterPro" id="IPR018669">
    <property type="entry name" value="Toxin_HigB"/>
</dbReference>
<evidence type="ECO:0000313" key="2">
    <source>
        <dbReference type="Proteomes" id="UP000321204"/>
    </source>
</evidence>
<reference evidence="1 2" key="1">
    <citation type="journal article" date="2015" name="Int. J. Syst. Evol. Microbiol.">
        <title>Flavisolibacter ginsenosidimutans sp. nov., with ginsenoside-converting activity isolated from soil used for cultivating ginseng.</title>
        <authorList>
            <person name="Zhao Y."/>
            <person name="Liu Q."/>
            <person name="Kang M.S."/>
            <person name="Jin F."/>
            <person name="Yu H."/>
            <person name="Im W.T."/>
        </authorList>
    </citation>
    <scope>NUCLEOTIDE SEQUENCE [LARGE SCALE GENOMIC DNA]</scope>
    <source>
        <strain evidence="1 2">Gsoil 636</strain>
    </source>
</reference>
<dbReference type="EMBL" id="CP042433">
    <property type="protein sequence ID" value="QEC55269.1"/>
    <property type="molecule type" value="Genomic_DNA"/>
</dbReference>
<evidence type="ECO:0000313" key="1">
    <source>
        <dbReference type="EMBL" id="QEC55269.1"/>
    </source>
</evidence>
<protein>
    <submittedName>
        <fullName evidence="1">Type II toxin-antitoxin system HigB family toxin</fullName>
    </submittedName>
</protein>
<dbReference type="RefSeq" id="WP_146783631.1">
    <property type="nucleotide sequence ID" value="NZ_BAABIO010000006.1"/>
</dbReference>
<dbReference type="OrthoDB" id="9799912at2"/>
<dbReference type="KEGG" id="fgg:FSB75_04895"/>
<proteinExistence type="predicted"/>
<accession>A0A5B8UGN6</accession>
<dbReference type="GO" id="GO:0110001">
    <property type="term" value="C:toxin-antitoxin complex"/>
    <property type="evidence" value="ECO:0007669"/>
    <property type="project" value="InterPro"/>
</dbReference>
<dbReference type="Pfam" id="PF09907">
    <property type="entry name" value="HigB_toxin"/>
    <property type="match status" value="1"/>
</dbReference>
<name>A0A5B8UGN6_9BACT</name>
<organism evidence="1 2">
    <name type="scientific">Flavisolibacter ginsenosidimutans</name>
    <dbReference type="NCBI Taxonomy" id="661481"/>
    <lineage>
        <taxon>Bacteria</taxon>
        <taxon>Pseudomonadati</taxon>
        <taxon>Bacteroidota</taxon>
        <taxon>Chitinophagia</taxon>
        <taxon>Chitinophagales</taxon>
        <taxon>Chitinophagaceae</taxon>
        <taxon>Flavisolibacter</taxon>
    </lineage>
</organism>
<dbReference type="GO" id="GO:0004519">
    <property type="term" value="F:endonuclease activity"/>
    <property type="evidence" value="ECO:0007669"/>
    <property type="project" value="InterPro"/>
</dbReference>
<dbReference type="AlphaFoldDB" id="A0A5B8UGN6"/>
<dbReference type="Proteomes" id="UP000321204">
    <property type="component" value="Chromosome"/>
</dbReference>